<dbReference type="Proteomes" id="UP000225947">
    <property type="component" value="Segment"/>
</dbReference>
<keyword evidence="2" id="KW-1185">Reference proteome</keyword>
<organism evidence="1 2">
    <name type="scientific">Acinetobacter phage vB_AbaM_ME3</name>
    <dbReference type="NCBI Taxonomy" id="1837876"/>
    <lineage>
        <taxon>Viruses</taxon>
        <taxon>Duplodnaviria</taxon>
        <taxon>Heunggongvirae</taxon>
        <taxon>Uroviricota</taxon>
        <taxon>Caudoviricetes</taxon>
        <taxon>Metrivirus</taxon>
        <taxon>Metrivirus ME3</taxon>
    </lineage>
</organism>
<reference evidence="2" key="1">
    <citation type="submission" date="2016-03" db="EMBL/GenBank/DDBJ databases">
        <title>Characterization of Acinetobacter baumannii phage vB_AbaM_ME3.</title>
        <authorList>
            <person name="Buttimer C.T.H."/>
            <person name="Elbreki M."/>
            <person name="Coffey A."/>
        </authorList>
    </citation>
    <scope>NUCLEOTIDE SEQUENCE [LARGE SCALE GENOMIC DNA]</scope>
</reference>
<evidence type="ECO:0000313" key="1">
    <source>
        <dbReference type="EMBL" id="AND75315.1"/>
    </source>
</evidence>
<dbReference type="EMBL" id="KU935715">
    <property type="protein sequence ID" value="AND75315.1"/>
    <property type="molecule type" value="Genomic_DNA"/>
</dbReference>
<name>A0A172Q0E3_9CAUD</name>
<protein>
    <submittedName>
        <fullName evidence="1">Uncharacterized protein</fullName>
    </submittedName>
</protein>
<proteinExistence type="predicted"/>
<sequence length="72" mass="8250">MSSNNLNEETLNPEIIDLVELGNKWNQAFPNSGTTLFNVNENLTREDIRKRLHEALEKAKILSKELKSKNTP</sequence>
<accession>A0A172Q0E3</accession>
<evidence type="ECO:0000313" key="2">
    <source>
        <dbReference type="Proteomes" id="UP000225947"/>
    </source>
</evidence>
<gene>
    <name evidence="1" type="ORF">ME3_154</name>
</gene>